<gene>
    <name evidence="1" type="ORF">POCTA_138.1.T0060007</name>
</gene>
<comment type="caution">
    <text evidence="1">The sequence shown here is derived from an EMBL/GenBank/DDBJ whole genome shotgun (WGS) entry which is preliminary data.</text>
</comment>
<proteinExistence type="predicted"/>
<keyword evidence="2" id="KW-1185">Reference proteome</keyword>
<dbReference type="EMBL" id="CAJJDP010000005">
    <property type="protein sequence ID" value="CAD8134744.1"/>
    <property type="molecule type" value="Genomic_DNA"/>
</dbReference>
<dbReference type="OrthoDB" id="186625at2759"/>
<evidence type="ECO:0000313" key="1">
    <source>
        <dbReference type="EMBL" id="CAD8134744.1"/>
    </source>
</evidence>
<accession>A0A8S1S715</accession>
<protein>
    <submittedName>
        <fullName evidence="1">Uncharacterized protein</fullName>
    </submittedName>
</protein>
<dbReference type="AlphaFoldDB" id="A0A8S1S715"/>
<name>A0A8S1S715_PAROT</name>
<sequence length="211" mass="24867">MRCFKKMVSKLLKNNYKSFSKLLTNIEIVMINVIKDALNWSEFKNSAFNELAAQVFYEIMKELRENMEKEQKLDSSSPAAKYMPFTFNNMISYLSYLASRDELIKAIDDTSISQLEKFKKYMEMINLNSTLSVQKRNQSTPEVDIIHEEAGENQNLDQEQEFIKRNEQRFNLFNNSFYNSQSAFKESQILKITQCDAKRIIIESSQKIKRN</sequence>
<evidence type="ECO:0000313" key="2">
    <source>
        <dbReference type="Proteomes" id="UP000683925"/>
    </source>
</evidence>
<reference evidence="1" key="1">
    <citation type="submission" date="2021-01" db="EMBL/GenBank/DDBJ databases">
        <authorList>
            <consortium name="Genoscope - CEA"/>
            <person name="William W."/>
        </authorList>
    </citation>
    <scope>NUCLEOTIDE SEQUENCE</scope>
</reference>
<dbReference type="Proteomes" id="UP000683925">
    <property type="component" value="Unassembled WGS sequence"/>
</dbReference>
<organism evidence="1 2">
    <name type="scientific">Paramecium octaurelia</name>
    <dbReference type="NCBI Taxonomy" id="43137"/>
    <lineage>
        <taxon>Eukaryota</taxon>
        <taxon>Sar</taxon>
        <taxon>Alveolata</taxon>
        <taxon>Ciliophora</taxon>
        <taxon>Intramacronucleata</taxon>
        <taxon>Oligohymenophorea</taxon>
        <taxon>Peniculida</taxon>
        <taxon>Parameciidae</taxon>
        <taxon>Paramecium</taxon>
    </lineage>
</organism>